<dbReference type="Proteomes" id="UP001590951">
    <property type="component" value="Unassembled WGS sequence"/>
</dbReference>
<gene>
    <name evidence="1" type="ORF">ABVK25_006346</name>
</gene>
<evidence type="ECO:0000313" key="2">
    <source>
        <dbReference type="Proteomes" id="UP001590951"/>
    </source>
</evidence>
<comment type="caution">
    <text evidence="1">The sequence shown here is derived from an EMBL/GenBank/DDBJ whole genome shotgun (WGS) entry which is preliminary data.</text>
</comment>
<proteinExistence type="predicted"/>
<keyword evidence="2" id="KW-1185">Reference proteome</keyword>
<evidence type="ECO:0000313" key="1">
    <source>
        <dbReference type="EMBL" id="KAL2053352.1"/>
    </source>
</evidence>
<protein>
    <submittedName>
        <fullName evidence="1">Uncharacterized protein</fullName>
    </submittedName>
</protein>
<organism evidence="1 2">
    <name type="scientific">Lepraria finkii</name>
    <dbReference type="NCBI Taxonomy" id="1340010"/>
    <lineage>
        <taxon>Eukaryota</taxon>
        <taxon>Fungi</taxon>
        <taxon>Dikarya</taxon>
        <taxon>Ascomycota</taxon>
        <taxon>Pezizomycotina</taxon>
        <taxon>Lecanoromycetes</taxon>
        <taxon>OSLEUM clade</taxon>
        <taxon>Lecanoromycetidae</taxon>
        <taxon>Lecanorales</taxon>
        <taxon>Lecanorineae</taxon>
        <taxon>Stereocaulaceae</taxon>
        <taxon>Lepraria</taxon>
    </lineage>
</organism>
<accession>A0ABR4B667</accession>
<sequence length="116" mass="13786">MVKNYRTLRWYRPVKRKLQRPYSAFDWATLLDPFEPAMLWTEAVPNDTDKPYGVGHSTRPSTNVLRRDWDLKTDAEAHVVVGDMAAWEETATIWSRQSESYSSYFNWNPCQYYKTK</sequence>
<dbReference type="EMBL" id="JBHFEH010000021">
    <property type="protein sequence ID" value="KAL2053352.1"/>
    <property type="molecule type" value="Genomic_DNA"/>
</dbReference>
<name>A0ABR4B667_9LECA</name>
<reference evidence="1 2" key="1">
    <citation type="submission" date="2024-09" db="EMBL/GenBank/DDBJ databases">
        <title>Rethinking Asexuality: The Enigmatic Case of Functional Sexual Genes in Lepraria (Stereocaulaceae).</title>
        <authorList>
            <person name="Doellman M."/>
            <person name="Sun Y."/>
            <person name="Barcenas-Pena A."/>
            <person name="Lumbsch H.T."/>
            <person name="Grewe F."/>
        </authorList>
    </citation>
    <scope>NUCLEOTIDE SEQUENCE [LARGE SCALE GENOMIC DNA]</scope>
    <source>
        <strain evidence="1 2">Grewe 0041</strain>
    </source>
</reference>